<protein>
    <submittedName>
        <fullName evidence="7">Carboxy terminal-processing peptidase</fullName>
    </submittedName>
</protein>
<dbReference type="EMBL" id="BAABGR010000015">
    <property type="protein sequence ID" value="GAA4514759.1"/>
    <property type="molecule type" value="Genomic_DNA"/>
</dbReference>
<dbReference type="InterPro" id="IPR020992">
    <property type="entry name" value="Tail_Prtase_C"/>
</dbReference>
<dbReference type="InterPro" id="IPR040573">
    <property type="entry name" value="TSP_N"/>
</dbReference>
<keyword evidence="2 5" id="KW-0645">Protease</keyword>
<keyword evidence="8" id="KW-1185">Reference proteome</keyword>
<accession>A0ABP8R092</accession>
<feature type="domain" description="PDZ" evidence="6">
    <location>
        <begin position="257"/>
        <end position="323"/>
    </location>
</feature>
<evidence type="ECO:0000256" key="1">
    <source>
        <dbReference type="ARBA" id="ARBA00009179"/>
    </source>
</evidence>
<dbReference type="Gene3D" id="2.30.42.10">
    <property type="match status" value="1"/>
</dbReference>
<dbReference type="NCBIfam" id="TIGR00225">
    <property type="entry name" value="prc"/>
    <property type="match status" value="1"/>
</dbReference>
<evidence type="ECO:0000313" key="7">
    <source>
        <dbReference type="EMBL" id="GAA4514759.1"/>
    </source>
</evidence>
<evidence type="ECO:0000256" key="5">
    <source>
        <dbReference type="RuleBase" id="RU004404"/>
    </source>
</evidence>
<dbReference type="PANTHER" id="PTHR32060:SF22">
    <property type="entry name" value="CARBOXYL-TERMINAL-PROCESSING PEPTIDASE 3, CHLOROPLASTIC"/>
    <property type="match status" value="1"/>
</dbReference>
<dbReference type="InterPro" id="IPR005151">
    <property type="entry name" value="Tail-specific_protease"/>
</dbReference>
<dbReference type="PANTHER" id="PTHR32060">
    <property type="entry name" value="TAIL-SPECIFIC PROTEASE"/>
    <property type="match status" value="1"/>
</dbReference>
<dbReference type="InterPro" id="IPR029045">
    <property type="entry name" value="ClpP/crotonase-like_dom_sf"/>
</dbReference>
<dbReference type="CDD" id="cd07560">
    <property type="entry name" value="Peptidase_S41_CPP"/>
    <property type="match status" value="1"/>
</dbReference>
<evidence type="ECO:0000256" key="3">
    <source>
        <dbReference type="ARBA" id="ARBA00022801"/>
    </source>
</evidence>
<gene>
    <name evidence="7" type="ORF">GCM10023173_11680</name>
</gene>
<dbReference type="SMART" id="SM00228">
    <property type="entry name" value="PDZ"/>
    <property type="match status" value="1"/>
</dbReference>
<dbReference type="Pfam" id="PF00595">
    <property type="entry name" value="PDZ"/>
    <property type="match status" value="1"/>
</dbReference>
<sequence>MFLNNTINMFKNLFVLLAFVTVLACGSKPRVLLDEDTTTLKPSKQHEVIAKDVVSILQNYSYKKVAPSDSISQIVFDNLIKSLDEGKYYFTQADIDDMSQFRNNISQDMAKGDLSSAFYIFNKFNQRAIECLEYALKQIDAAHDFSKEEKYVSFRDKLDWFKSDQELKDHWRKRIKFDLLSLKLTSAEGKDESAKHKETLKKRYSNLLSQVKKTNSNDAFQYIMAAYTDAIDPHTTYYNPAFAQRFNEDMSNTLEGIGARLQLENDMVTIKEIIAGGPAYKDKTLKIDDRIIAVAQGDGEFEDIIGWRLDAAVAKIKGPKGTVVRLKILPAGQDISAQPVIVKLTREKIIIEEESAKKTIKTVKGDDGKTYRIGVITLPKFYIDFEGYRRGDPNYKSTTRDVSRILDTLNQEKVDAVVLDLRNNGGGSLQEAIELTGLFIEKGPVVQVRGVRNDVEVHEDRDNSVKWSGPFAVLINRFSASASEIFAGAIQDYGRGIILGSPSYGKGTVQSAVDMGRFISPTDKLKIRAAGATKDQDTPVGAPEFGQINVTIAKFYRINGSSTQHKGVHPDIEFPTQFTADKYGESSEPAALPWDQIKSTNYSKIADLTSIKNKLKELHDARMKNSDEYKFLLEDIAEFQKMQNEVTEISLSEAQLKKEREDNKTKNRNRINRLLELHNMPLWKEGEPQPKVEFDFILDESLNIVKDFVNLLAKK</sequence>
<name>A0ABP8R092_9SPHI</name>
<evidence type="ECO:0000256" key="2">
    <source>
        <dbReference type="ARBA" id="ARBA00022670"/>
    </source>
</evidence>
<dbReference type="Gene3D" id="3.90.226.10">
    <property type="entry name" value="2-enoyl-CoA Hydratase, Chain A, domain 1"/>
    <property type="match status" value="1"/>
</dbReference>
<dbReference type="InterPro" id="IPR001478">
    <property type="entry name" value="PDZ"/>
</dbReference>
<dbReference type="InterPro" id="IPR004447">
    <property type="entry name" value="Peptidase_S41A"/>
</dbReference>
<dbReference type="Pfam" id="PF03572">
    <property type="entry name" value="Peptidase_S41"/>
    <property type="match status" value="1"/>
</dbReference>
<dbReference type="Pfam" id="PF11818">
    <property type="entry name" value="DUF3340"/>
    <property type="match status" value="1"/>
</dbReference>
<dbReference type="SUPFAM" id="SSF52096">
    <property type="entry name" value="ClpP/crotonase"/>
    <property type="match status" value="1"/>
</dbReference>
<dbReference type="SUPFAM" id="SSF50156">
    <property type="entry name" value="PDZ domain-like"/>
    <property type="match status" value="1"/>
</dbReference>
<comment type="similarity">
    <text evidence="1 5">Belongs to the peptidase S41A family.</text>
</comment>
<keyword evidence="3 5" id="KW-0378">Hydrolase</keyword>
<dbReference type="Pfam" id="PF17804">
    <property type="entry name" value="TSP_NTD"/>
    <property type="match status" value="1"/>
</dbReference>
<dbReference type="Proteomes" id="UP001500394">
    <property type="component" value="Unassembled WGS sequence"/>
</dbReference>
<keyword evidence="4 5" id="KW-0720">Serine protease</keyword>
<organism evidence="7 8">
    <name type="scientific">Sphingobacterium thermophilum</name>
    <dbReference type="NCBI Taxonomy" id="768534"/>
    <lineage>
        <taxon>Bacteria</taxon>
        <taxon>Pseudomonadati</taxon>
        <taxon>Bacteroidota</taxon>
        <taxon>Sphingobacteriia</taxon>
        <taxon>Sphingobacteriales</taxon>
        <taxon>Sphingobacteriaceae</taxon>
        <taxon>Sphingobacterium</taxon>
    </lineage>
</organism>
<proteinExistence type="inferred from homology"/>
<dbReference type="PROSITE" id="PS50106">
    <property type="entry name" value="PDZ"/>
    <property type="match status" value="1"/>
</dbReference>
<evidence type="ECO:0000313" key="8">
    <source>
        <dbReference type="Proteomes" id="UP001500394"/>
    </source>
</evidence>
<evidence type="ECO:0000256" key="4">
    <source>
        <dbReference type="ARBA" id="ARBA00022825"/>
    </source>
</evidence>
<evidence type="ECO:0000259" key="6">
    <source>
        <dbReference type="PROSITE" id="PS50106"/>
    </source>
</evidence>
<dbReference type="SMART" id="SM00245">
    <property type="entry name" value="TSPc"/>
    <property type="match status" value="1"/>
</dbReference>
<dbReference type="InterPro" id="IPR036034">
    <property type="entry name" value="PDZ_sf"/>
</dbReference>
<reference evidence="8" key="1">
    <citation type="journal article" date="2019" name="Int. J. Syst. Evol. Microbiol.">
        <title>The Global Catalogue of Microorganisms (GCM) 10K type strain sequencing project: providing services to taxonomists for standard genome sequencing and annotation.</title>
        <authorList>
            <consortium name="The Broad Institute Genomics Platform"/>
            <consortium name="The Broad Institute Genome Sequencing Center for Infectious Disease"/>
            <person name="Wu L."/>
            <person name="Ma J."/>
        </authorList>
    </citation>
    <scope>NUCLEOTIDE SEQUENCE [LARGE SCALE GENOMIC DNA]</scope>
    <source>
        <strain evidence="8">JCM 17858</strain>
    </source>
</reference>
<dbReference type="CDD" id="cd06782">
    <property type="entry name" value="cpPDZ_CPP-like"/>
    <property type="match status" value="1"/>
</dbReference>
<comment type="caution">
    <text evidence="7">The sequence shown here is derived from an EMBL/GenBank/DDBJ whole genome shotgun (WGS) entry which is preliminary data.</text>
</comment>